<keyword evidence="1" id="KW-0175">Coiled coil</keyword>
<dbReference type="AlphaFoldDB" id="A0A4R8A2Y1"/>
<keyword evidence="4" id="KW-1185">Reference proteome</keyword>
<organism evidence="3 4">
    <name type="scientific">Breznakia blatticola</name>
    <dbReference type="NCBI Taxonomy" id="1754012"/>
    <lineage>
        <taxon>Bacteria</taxon>
        <taxon>Bacillati</taxon>
        <taxon>Bacillota</taxon>
        <taxon>Erysipelotrichia</taxon>
        <taxon>Erysipelotrichales</taxon>
        <taxon>Erysipelotrichaceae</taxon>
        <taxon>Breznakia</taxon>
    </lineage>
</organism>
<keyword evidence="2" id="KW-0472">Membrane</keyword>
<name>A0A4R8A2Y1_9FIRM</name>
<gene>
    <name evidence="3" type="ORF">EDD63_10781</name>
</gene>
<keyword evidence="2" id="KW-0812">Transmembrane</keyword>
<feature type="transmembrane region" description="Helical" evidence="2">
    <location>
        <begin position="93"/>
        <end position="112"/>
    </location>
</feature>
<sequence>MENMTKQQYITKLSFYLRGMEESEYEDVMNYIQEYFEDAGIENEQSVMEELGSPQKLAATLRAEATIKSANNKREEAESNLQQEKQKNSTLKTILIIVLGIFALPIALPLAIAMIAVIFALFAVLVSMVIVVVVMIVALFIVGIPNVVHSISLFSVSFADGLVALGASLMMIGAGLLMALIVVAIISKFIPWMVRQLTKFFNRHNSRPHLNKEGHIYDEK</sequence>
<evidence type="ECO:0000313" key="4">
    <source>
        <dbReference type="Proteomes" id="UP000294743"/>
    </source>
</evidence>
<evidence type="ECO:0000313" key="3">
    <source>
        <dbReference type="EMBL" id="TDW24927.1"/>
    </source>
</evidence>
<proteinExistence type="predicted"/>
<dbReference type="Proteomes" id="UP000294743">
    <property type="component" value="Unassembled WGS sequence"/>
</dbReference>
<feature type="transmembrane region" description="Helical" evidence="2">
    <location>
        <begin position="151"/>
        <end position="170"/>
    </location>
</feature>
<feature type="transmembrane region" description="Helical" evidence="2">
    <location>
        <begin position="176"/>
        <end position="194"/>
    </location>
</feature>
<feature type="transmembrane region" description="Helical" evidence="2">
    <location>
        <begin position="118"/>
        <end position="144"/>
    </location>
</feature>
<dbReference type="OrthoDB" id="95800at2"/>
<comment type="caution">
    <text evidence="3">The sequence shown here is derived from an EMBL/GenBank/DDBJ whole genome shotgun (WGS) entry which is preliminary data.</text>
</comment>
<feature type="coiled-coil region" evidence="1">
    <location>
        <begin position="60"/>
        <end position="94"/>
    </location>
</feature>
<dbReference type="RefSeq" id="WP_134168537.1">
    <property type="nucleotide sequence ID" value="NZ_SODD01000007.1"/>
</dbReference>
<protein>
    <submittedName>
        <fullName evidence="3">Putative membrane protein</fullName>
    </submittedName>
</protein>
<accession>A0A4R8A2Y1</accession>
<evidence type="ECO:0000256" key="1">
    <source>
        <dbReference type="SAM" id="Coils"/>
    </source>
</evidence>
<keyword evidence="2" id="KW-1133">Transmembrane helix</keyword>
<reference evidence="3 4" key="1">
    <citation type="submission" date="2019-03" db="EMBL/GenBank/DDBJ databases">
        <title>Genomic Encyclopedia of Type Strains, Phase IV (KMG-IV): sequencing the most valuable type-strain genomes for metagenomic binning, comparative biology and taxonomic classification.</title>
        <authorList>
            <person name="Goeker M."/>
        </authorList>
    </citation>
    <scope>NUCLEOTIDE SEQUENCE [LARGE SCALE GENOMIC DNA]</scope>
    <source>
        <strain evidence="3 4">DSM 28867</strain>
    </source>
</reference>
<evidence type="ECO:0000256" key="2">
    <source>
        <dbReference type="SAM" id="Phobius"/>
    </source>
</evidence>
<dbReference type="EMBL" id="SODD01000007">
    <property type="protein sequence ID" value="TDW24927.1"/>
    <property type="molecule type" value="Genomic_DNA"/>
</dbReference>
<dbReference type="Pfam" id="PF22564">
    <property type="entry name" value="HAAS"/>
    <property type="match status" value="1"/>
</dbReference>